<evidence type="ECO:0000313" key="2">
    <source>
        <dbReference type="EMBL" id="CCC91405.1"/>
    </source>
</evidence>
<keyword evidence="1" id="KW-0472">Membrane</keyword>
<evidence type="ECO:0000256" key="1">
    <source>
        <dbReference type="SAM" id="Phobius"/>
    </source>
</evidence>
<reference evidence="2" key="1">
    <citation type="journal article" date="2012" name="Proc. Natl. Acad. Sci. U.S.A.">
        <title>Antigenic diversity is generated by distinct evolutionary mechanisms in African trypanosome species.</title>
        <authorList>
            <person name="Jackson A.P."/>
            <person name="Berry A."/>
            <person name="Aslett M."/>
            <person name="Allison H.C."/>
            <person name="Burton P."/>
            <person name="Vavrova-Anderson J."/>
            <person name="Brown R."/>
            <person name="Browne H."/>
            <person name="Corton N."/>
            <person name="Hauser H."/>
            <person name="Gamble J."/>
            <person name="Gilderthorp R."/>
            <person name="Marcello L."/>
            <person name="McQuillan J."/>
            <person name="Otto T.D."/>
            <person name="Quail M.A."/>
            <person name="Sanders M.J."/>
            <person name="van Tonder A."/>
            <person name="Ginger M.L."/>
            <person name="Field M.C."/>
            <person name="Barry J.D."/>
            <person name="Hertz-Fowler C."/>
            <person name="Berriman M."/>
        </authorList>
    </citation>
    <scope>NUCLEOTIDE SEQUENCE</scope>
    <source>
        <strain evidence="2">IL3000</strain>
    </source>
</reference>
<proteinExistence type="predicted"/>
<keyword evidence="1" id="KW-0812">Transmembrane</keyword>
<keyword evidence="1" id="KW-1133">Transmembrane helix</keyword>
<dbReference type="EMBL" id="HE575320">
    <property type="protein sequence ID" value="CCC91405.1"/>
    <property type="molecule type" value="Genomic_DNA"/>
</dbReference>
<accession>G0UPU4</accession>
<dbReference type="AlphaFoldDB" id="G0UPU4"/>
<protein>
    <submittedName>
        <fullName evidence="2">Uncharacterized protein</fullName>
    </submittedName>
</protein>
<gene>
    <name evidence="2" type="ORF">TCIL3000_7_2150</name>
</gene>
<sequence>MLMCRPHGALTPGARCGRASSHFVISIFCFLFLFFPFLFPPRLLLHCAHWGCPLVCTVWVGPMISSFCPVFVLVLRSSPCPAVCVSVCLSVPLGNVFLRAACIHWACCSSTSLTAACSCSLPF</sequence>
<organism evidence="2">
    <name type="scientific">Trypanosoma congolense (strain IL3000)</name>
    <dbReference type="NCBI Taxonomy" id="1068625"/>
    <lineage>
        <taxon>Eukaryota</taxon>
        <taxon>Discoba</taxon>
        <taxon>Euglenozoa</taxon>
        <taxon>Kinetoplastea</taxon>
        <taxon>Metakinetoplastina</taxon>
        <taxon>Trypanosomatida</taxon>
        <taxon>Trypanosomatidae</taxon>
        <taxon>Trypanosoma</taxon>
        <taxon>Nannomonas</taxon>
    </lineage>
</organism>
<name>G0UPU4_TRYCI</name>
<feature type="transmembrane region" description="Helical" evidence="1">
    <location>
        <begin position="51"/>
        <end position="75"/>
    </location>
</feature>
<feature type="transmembrane region" description="Helical" evidence="1">
    <location>
        <begin position="20"/>
        <end position="39"/>
    </location>
</feature>